<feature type="transmembrane region" description="Helical" evidence="2">
    <location>
        <begin position="36"/>
        <end position="57"/>
    </location>
</feature>
<proteinExistence type="predicted"/>
<keyword evidence="2" id="KW-1133">Transmembrane helix</keyword>
<organism evidence="3 4">
    <name type="scientific">Planctopirus hydrillae</name>
    <dbReference type="NCBI Taxonomy" id="1841610"/>
    <lineage>
        <taxon>Bacteria</taxon>
        <taxon>Pseudomonadati</taxon>
        <taxon>Planctomycetota</taxon>
        <taxon>Planctomycetia</taxon>
        <taxon>Planctomycetales</taxon>
        <taxon>Planctomycetaceae</taxon>
        <taxon>Planctopirus</taxon>
    </lineage>
</organism>
<evidence type="ECO:0000256" key="2">
    <source>
        <dbReference type="SAM" id="Phobius"/>
    </source>
</evidence>
<evidence type="ECO:0000256" key="1">
    <source>
        <dbReference type="SAM" id="MobiDB-lite"/>
    </source>
</evidence>
<dbReference type="STRING" id="1841610.A6X21_03370"/>
<keyword evidence="2" id="KW-0812">Transmembrane</keyword>
<accession>A0A1C3ENB6</accession>
<feature type="transmembrane region" description="Helical" evidence="2">
    <location>
        <begin position="69"/>
        <end position="91"/>
    </location>
</feature>
<keyword evidence="2" id="KW-0472">Membrane</keyword>
<name>A0A1C3ENB6_9PLAN</name>
<sequence length="122" mass="13074">MHGPILHLSGDPCSQLKERQPVTTPPDSTRTGVINFVVYGLLIVLLIAVFAQVVFAITALTGDKIDQQYLLLLPVLAPVVVGTCVITSLFTLLMPPSKLRSNVPKVCSLLVVIQVILWTAGG</sequence>
<gene>
    <name evidence="3" type="ORF">A6X21_03370</name>
</gene>
<dbReference type="Proteomes" id="UP000094828">
    <property type="component" value="Unassembled WGS sequence"/>
</dbReference>
<reference evidence="3 4" key="1">
    <citation type="submission" date="2016-05" db="EMBL/GenBank/DDBJ databases">
        <title>Genomic and physiological characterization of Planctopirus sp. isolated from fresh water lake.</title>
        <authorList>
            <person name="Subhash Y."/>
            <person name="Ramana C."/>
        </authorList>
    </citation>
    <scope>NUCLEOTIDE SEQUENCE [LARGE SCALE GENOMIC DNA]</scope>
    <source>
        <strain evidence="3 4">JC280</strain>
    </source>
</reference>
<dbReference type="AlphaFoldDB" id="A0A1C3ENB6"/>
<evidence type="ECO:0000313" key="4">
    <source>
        <dbReference type="Proteomes" id="UP000094828"/>
    </source>
</evidence>
<comment type="caution">
    <text evidence="3">The sequence shown here is derived from an EMBL/GenBank/DDBJ whole genome shotgun (WGS) entry which is preliminary data.</text>
</comment>
<feature type="region of interest" description="Disordered" evidence="1">
    <location>
        <begin position="1"/>
        <end position="26"/>
    </location>
</feature>
<keyword evidence="4" id="KW-1185">Reference proteome</keyword>
<evidence type="ECO:0000313" key="3">
    <source>
        <dbReference type="EMBL" id="ODA34721.1"/>
    </source>
</evidence>
<dbReference type="EMBL" id="LYDR01000039">
    <property type="protein sequence ID" value="ODA34721.1"/>
    <property type="molecule type" value="Genomic_DNA"/>
</dbReference>
<protein>
    <submittedName>
        <fullName evidence="3">Uncharacterized protein</fullName>
    </submittedName>
</protein>